<keyword evidence="1" id="KW-0732">Signal</keyword>
<feature type="chain" id="PRO_5021423978" evidence="1">
    <location>
        <begin position="18"/>
        <end position="91"/>
    </location>
</feature>
<sequence length="91" mass="10523">MAFCLLFSYFTVTFVDKCQFSEYQKIYRQVIQASLTSLLKFQYDLSVEALAFSALGQAYRERSGLDIRDVANSDLAKQPNTEYSAKFETEY</sequence>
<keyword evidence="3" id="KW-1185">Reference proteome</keyword>
<comment type="caution">
    <text evidence="2">The sequence shown here is derived from an EMBL/GenBank/DDBJ whole genome shotgun (WGS) entry which is preliminary data.</text>
</comment>
<evidence type="ECO:0000313" key="2">
    <source>
        <dbReference type="EMBL" id="GBM92697.1"/>
    </source>
</evidence>
<dbReference type="AlphaFoldDB" id="A0A4Y2JS30"/>
<dbReference type="Proteomes" id="UP000499080">
    <property type="component" value="Unassembled WGS sequence"/>
</dbReference>
<gene>
    <name evidence="2" type="ORF">AVEN_5884_1</name>
</gene>
<reference evidence="2 3" key="1">
    <citation type="journal article" date="2019" name="Sci. Rep.">
        <title>Orb-weaving spider Araneus ventricosus genome elucidates the spidroin gene catalogue.</title>
        <authorList>
            <person name="Kono N."/>
            <person name="Nakamura H."/>
            <person name="Ohtoshi R."/>
            <person name="Moran D.A.P."/>
            <person name="Shinohara A."/>
            <person name="Yoshida Y."/>
            <person name="Fujiwara M."/>
            <person name="Mori M."/>
            <person name="Tomita M."/>
            <person name="Arakawa K."/>
        </authorList>
    </citation>
    <scope>NUCLEOTIDE SEQUENCE [LARGE SCALE GENOMIC DNA]</scope>
</reference>
<dbReference type="EMBL" id="BGPR01003812">
    <property type="protein sequence ID" value="GBM92697.1"/>
    <property type="molecule type" value="Genomic_DNA"/>
</dbReference>
<name>A0A4Y2JS30_ARAVE</name>
<proteinExistence type="predicted"/>
<feature type="signal peptide" evidence="1">
    <location>
        <begin position="1"/>
        <end position="17"/>
    </location>
</feature>
<accession>A0A4Y2JS30</accession>
<evidence type="ECO:0000313" key="3">
    <source>
        <dbReference type="Proteomes" id="UP000499080"/>
    </source>
</evidence>
<protein>
    <submittedName>
        <fullName evidence="2">Uncharacterized protein</fullName>
    </submittedName>
</protein>
<organism evidence="2 3">
    <name type="scientific">Araneus ventricosus</name>
    <name type="common">Orbweaver spider</name>
    <name type="synonym">Epeira ventricosa</name>
    <dbReference type="NCBI Taxonomy" id="182803"/>
    <lineage>
        <taxon>Eukaryota</taxon>
        <taxon>Metazoa</taxon>
        <taxon>Ecdysozoa</taxon>
        <taxon>Arthropoda</taxon>
        <taxon>Chelicerata</taxon>
        <taxon>Arachnida</taxon>
        <taxon>Araneae</taxon>
        <taxon>Araneomorphae</taxon>
        <taxon>Entelegynae</taxon>
        <taxon>Araneoidea</taxon>
        <taxon>Araneidae</taxon>
        <taxon>Araneus</taxon>
    </lineage>
</organism>
<evidence type="ECO:0000256" key="1">
    <source>
        <dbReference type="SAM" id="SignalP"/>
    </source>
</evidence>